<evidence type="ECO:0000256" key="2">
    <source>
        <dbReference type="SAM" id="SignalP"/>
    </source>
</evidence>
<evidence type="ECO:0000259" key="3">
    <source>
        <dbReference type="Pfam" id="PF20434"/>
    </source>
</evidence>
<feature type="signal peptide" evidence="2">
    <location>
        <begin position="1"/>
        <end position="20"/>
    </location>
</feature>
<sequence>MQFRILLAVVFISSCFIAGAQSTAGITGKVDTSYSTYSAYLYTLKSHPDIKIVPEYKSPSIAEERNISYCKVGERSLLVDAFYPKPESQKGRPAIMIIHGGGWRTGSRTQHYPLAQRLAALGYVCFTPEYRLSTEALYPAAVHDLKAALRWIRAHAKQYNIDTAQIAVSGFSAGGELAAFMGTTGGDPRFEGEECHTNYSSRVQAIVDLDGTLSFVHPDSKEGDDSRSTSAATYWFGYSKKDQPDLWQDASPLAHVGPTTPPTLFINSSVPWMHAGREDYRKVLDQYGIYSEVQSFPDAPHSFPLFQPWFEPTVQYIDQFLKKVFNHTSK</sequence>
<feature type="domain" description="BD-FAE-like" evidence="3">
    <location>
        <begin position="80"/>
        <end position="267"/>
    </location>
</feature>
<accession>A0A9X2Y191</accession>
<dbReference type="PANTHER" id="PTHR48081">
    <property type="entry name" value="AB HYDROLASE SUPERFAMILY PROTEIN C4A8.06C"/>
    <property type="match status" value="1"/>
</dbReference>
<reference evidence="4" key="1">
    <citation type="submission" date="2022-09" db="EMBL/GenBank/DDBJ databases">
        <authorList>
            <person name="Yuan C."/>
            <person name="Ke Z."/>
        </authorList>
    </citation>
    <scope>NUCLEOTIDE SEQUENCE</scope>
    <source>
        <strain evidence="4">LB-8</strain>
    </source>
</reference>
<evidence type="ECO:0000256" key="1">
    <source>
        <dbReference type="ARBA" id="ARBA00022801"/>
    </source>
</evidence>
<dbReference type="Proteomes" id="UP001155483">
    <property type="component" value="Unassembled WGS sequence"/>
</dbReference>
<dbReference type="PANTHER" id="PTHR48081:SF13">
    <property type="entry name" value="ALPHA_BETA HYDROLASE"/>
    <property type="match status" value="1"/>
</dbReference>
<dbReference type="InterPro" id="IPR050300">
    <property type="entry name" value="GDXG_lipolytic_enzyme"/>
</dbReference>
<reference evidence="4" key="2">
    <citation type="submission" date="2023-04" db="EMBL/GenBank/DDBJ databases">
        <title>Paracnuella aquatica gen. nov., sp. nov., a member of the family Chitinophagaceae isolated from a hot spring.</title>
        <authorList>
            <person name="Wang C."/>
        </authorList>
    </citation>
    <scope>NUCLEOTIDE SEQUENCE</scope>
    <source>
        <strain evidence="4">LB-8</strain>
    </source>
</reference>
<keyword evidence="2" id="KW-0732">Signal</keyword>
<organism evidence="4 5">
    <name type="scientific">Paraflavisolibacter caeni</name>
    <dbReference type="NCBI Taxonomy" id="2982496"/>
    <lineage>
        <taxon>Bacteria</taxon>
        <taxon>Pseudomonadati</taxon>
        <taxon>Bacteroidota</taxon>
        <taxon>Chitinophagia</taxon>
        <taxon>Chitinophagales</taxon>
        <taxon>Chitinophagaceae</taxon>
        <taxon>Paraflavisolibacter</taxon>
    </lineage>
</organism>
<name>A0A9X2Y191_9BACT</name>
<dbReference type="EMBL" id="JAOTIF010000041">
    <property type="protein sequence ID" value="MCU7552672.1"/>
    <property type="molecule type" value="Genomic_DNA"/>
</dbReference>
<comment type="caution">
    <text evidence="4">The sequence shown here is derived from an EMBL/GenBank/DDBJ whole genome shotgun (WGS) entry which is preliminary data.</text>
</comment>
<protein>
    <submittedName>
        <fullName evidence="4">Alpha/beta hydrolase</fullName>
    </submittedName>
</protein>
<feature type="chain" id="PRO_5040848043" evidence="2">
    <location>
        <begin position="21"/>
        <end position="330"/>
    </location>
</feature>
<keyword evidence="1 4" id="KW-0378">Hydrolase</keyword>
<evidence type="ECO:0000313" key="5">
    <source>
        <dbReference type="Proteomes" id="UP001155483"/>
    </source>
</evidence>
<dbReference type="Gene3D" id="3.40.50.1820">
    <property type="entry name" value="alpha/beta hydrolase"/>
    <property type="match status" value="1"/>
</dbReference>
<gene>
    <name evidence="4" type="ORF">OCK74_26365</name>
</gene>
<dbReference type="PROSITE" id="PS51257">
    <property type="entry name" value="PROKAR_LIPOPROTEIN"/>
    <property type="match status" value="1"/>
</dbReference>
<dbReference type="AlphaFoldDB" id="A0A9X2Y191"/>
<dbReference type="InterPro" id="IPR049492">
    <property type="entry name" value="BD-FAE-like_dom"/>
</dbReference>
<keyword evidence="5" id="KW-1185">Reference proteome</keyword>
<dbReference type="InterPro" id="IPR029058">
    <property type="entry name" value="AB_hydrolase_fold"/>
</dbReference>
<dbReference type="Pfam" id="PF20434">
    <property type="entry name" value="BD-FAE"/>
    <property type="match status" value="1"/>
</dbReference>
<dbReference type="GO" id="GO:0016787">
    <property type="term" value="F:hydrolase activity"/>
    <property type="evidence" value="ECO:0007669"/>
    <property type="project" value="UniProtKB-KW"/>
</dbReference>
<dbReference type="RefSeq" id="WP_279300110.1">
    <property type="nucleotide sequence ID" value="NZ_JAOTIF010000041.1"/>
</dbReference>
<proteinExistence type="predicted"/>
<evidence type="ECO:0000313" key="4">
    <source>
        <dbReference type="EMBL" id="MCU7552672.1"/>
    </source>
</evidence>
<dbReference type="SUPFAM" id="SSF53474">
    <property type="entry name" value="alpha/beta-Hydrolases"/>
    <property type="match status" value="1"/>
</dbReference>